<dbReference type="KEGG" id="ams:AMIS_4600"/>
<gene>
    <name evidence="1" type="ordered locus">AMIS_4600</name>
</gene>
<evidence type="ECO:0000313" key="1">
    <source>
        <dbReference type="EMBL" id="BAL85680.1"/>
    </source>
</evidence>
<reference evidence="1 2" key="1">
    <citation type="submission" date="2012-02" db="EMBL/GenBank/DDBJ databases">
        <title>Complete genome sequence of Actinoplanes missouriensis 431 (= NBRC 102363).</title>
        <authorList>
            <person name="Ohnishi Y."/>
            <person name="Ishikawa J."/>
            <person name="Sekine M."/>
            <person name="Hosoyama A."/>
            <person name="Harada T."/>
            <person name="Narita H."/>
            <person name="Hata T."/>
            <person name="Konno Y."/>
            <person name="Tutikane K."/>
            <person name="Fujita N."/>
            <person name="Horinouchi S."/>
            <person name="Hayakawa M."/>
        </authorList>
    </citation>
    <scope>NUCLEOTIDE SEQUENCE [LARGE SCALE GENOMIC DNA]</scope>
    <source>
        <strain evidence="2">ATCC 14538 / DSM 43046 / CBS 188.64 / JCM 3121 / NBRC 102363 / NCIMB 12654 / NRRL B-3342 / UNCC 431</strain>
    </source>
</reference>
<name>I0GY43_ACTM4</name>
<accession>I0GY43</accession>
<proteinExistence type="predicted"/>
<evidence type="ECO:0000313" key="2">
    <source>
        <dbReference type="Proteomes" id="UP000007882"/>
    </source>
</evidence>
<dbReference type="STRING" id="512565.AMIS_4600"/>
<dbReference type="EMBL" id="AP012319">
    <property type="protein sequence ID" value="BAL85680.1"/>
    <property type="molecule type" value="Genomic_DNA"/>
</dbReference>
<organism evidence="1 2">
    <name type="scientific">Actinoplanes missouriensis (strain ATCC 14538 / DSM 43046 / CBS 188.64 / JCM 3121 / NBRC 102363 / NCIMB 12654 / NRRL B-3342 / UNCC 431)</name>
    <dbReference type="NCBI Taxonomy" id="512565"/>
    <lineage>
        <taxon>Bacteria</taxon>
        <taxon>Bacillati</taxon>
        <taxon>Actinomycetota</taxon>
        <taxon>Actinomycetes</taxon>
        <taxon>Micromonosporales</taxon>
        <taxon>Micromonosporaceae</taxon>
        <taxon>Actinoplanes</taxon>
    </lineage>
</organism>
<protein>
    <submittedName>
        <fullName evidence="1">Uncharacterized protein</fullName>
    </submittedName>
</protein>
<sequence>MCLCLRAEEHTVSPPSRRRGHTVSPGRCLLEILWQSRGSGRRISVRGGGLGGVPRLRLSRPWWRLLSAAPEWARG</sequence>
<dbReference type="HOGENOM" id="CLU_2662822_0_0_11"/>
<dbReference type="Proteomes" id="UP000007882">
    <property type="component" value="Chromosome"/>
</dbReference>
<dbReference type="AlphaFoldDB" id="I0GY43"/>
<keyword evidence="2" id="KW-1185">Reference proteome</keyword>